<reference evidence="1 2" key="1">
    <citation type="submission" date="2015-04" db="EMBL/GenBank/DDBJ databases">
        <authorList>
            <person name="Syromyatnikov M.Y."/>
            <person name="Popov V.N."/>
        </authorList>
    </citation>
    <scope>NUCLEOTIDE SEQUENCE [LARGE SCALE GENOMIC DNA]</scope>
</reference>
<sequence length="68" mass="8119">MHSHFAVVQHKSLIHHIIKMLEFRFTDSVTKLTTEFYTQQQKGEENEKEETVIFSGLFIYDVNRNMSE</sequence>
<gene>
    <name evidence="1" type="ORF">CLUMA_CG021108</name>
</gene>
<dbReference type="AlphaFoldDB" id="A0A1J1J6F9"/>
<evidence type="ECO:0000313" key="2">
    <source>
        <dbReference type="Proteomes" id="UP000183832"/>
    </source>
</evidence>
<evidence type="ECO:0000313" key="1">
    <source>
        <dbReference type="EMBL" id="CRL07983.1"/>
    </source>
</evidence>
<protein>
    <submittedName>
        <fullName evidence="1">CLUMA_CG021108, isoform A</fullName>
    </submittedName>
</protein>
<proteinExistence type="predicted"/>
<organism evidence="1 2">
    <name type="scientific">Clunio marinus</name>
    <dbReference type="NCBI Taxonomy" id="568069"/>
    <lineage>
        <taxon>Eukaryota</taxon>
        <taxon>Metazoa</taxon>
        <taxon>Ecdysozoa</taxon>
        <taxon>Arthropoda</taxon>
        <taxon>Hexapoda</taxon>
        <taxon>Insecta</taxon>
        <taxon>Pterygota</taxon>
        <taxon>Neoptera</taxon>
        <taxon>Endopterygota</taxon>
        <taxon>Diptera</taxon>
        <taxon>Nematocera</taxon>
        <taxon>Chironomoidea</taxon>
        <taxon>Chironomidae</taxon>
        <taxon>Clunio</taxon>
    </lineage>
</organism>
<name>A0A1J1J6F9_9DIPT</name>
<keyword evidence="2" id="KW-1185">Reference proteome</keyword>
<dbReference type="Proteomes" id="UP000183832">
    <property type="component" value="Unassembled WGS sequence"/>
</dbReference>
<accession>A0A1J1J6F9</accession>
<dbReference type="EMBL" id="CVRI01000074">
    <property type="protein sequence ID" value="CRL07983.1"/>
    <property type="molecule type" value="Genomic_DNA"/>
</dbReference>